<keyword evidence="3 7" id="KW-1133">Transmembrane helix</keyword>
<feature type="site" description="Important for catalytic activity" evidence="7">
    <location>
        <position position="244"/>
    </location>
</feature>
<organism evidence="8 9">
    <name type="scientific">Candidatus Kerfeldbacteria bacterium CG08_land_8_20_14_0_20_40_16</name>
    <dbReference type="NCBI Taxonomy" id="2014244"/>
    <lineage>
        <taxon>Bacteria</taxon>
        <taxon>Candidatus Kerfeldiibacteriota</taxon>
    </lineage>
</organism>
<dbReference type="Gene3D" id="3.30.160.60">
    <property type="entry name" value="Classic Zinc Finger"/>
    <property type="match status" value="1"/>
</dbReference>
<sequence length="357" mass="40452">MAKKIIIAILVVILLVVVGEFIYFLNQISMPVSAKAEEKFFIIESGQGVHAISDNLKKEGLIRNSLVFETYLWLKKYGNSLQAGEYSIPQNLNMVDLTRVLVSGEALSKERVIKIIEGWNTLEIAEYLADFYAEDNANTGKLEEALKKEFMVDFAEAVATTDSRELIPNKTYSFLTDKPADQGLEGYLFPDTYRVYKNAEIPATIKKMLDNFDQKLTSEMRAEIERQGKTIFEIVTMASIVEKEVRGAEDRKITAGIFYERMKQGIPLESDATVNYITGKQALQPTFEDTRQESPYNTYLNKGLPPGPICNPGLDAIEAAIYPENTDYLYFLTKPDGSTVFSKTYDEHLENKNRYLN</sequence>
<dbReference type="Gene3D" id="3.30.1490.480">
    <property type="entry name" value="Endolytic murein transglycosylase"/>
    <property type="match status" value="1"/>
</dbReference>
<gene>
    <name evidence="7" type="primary">mltG</name>
    <name evidence="8" type="ORF">COT24_02660</name>
</gene>
<evidence type="ECO:0000313" key="9">
    <source>
        <dbReference type="Proteomes" id="UP000231542"/>
    </source>
</evidence>
<dbReference type="PANTHER" id="PTHR30518">
    <property type="entry name" value="ENDOLYTIC MUREIN TRANSGLYCOSYLASE"/>
    <property type="match status" value="1"/>
</dbReference>
<dbReference type="GO" id="GO:0008932">
    <property type="term" value="F:lytic endotransglycosylase activity"/>
    <property type="evidence" value="ECO:0007669"/>
    <property type="project" value="UniProtKB-UniRule"/>
</dbReference>
<keyword evidence="1 7" id="KW-1003">Cell membrane</keyword>
<keyword evidence="4 7" id="KW-0472">Membrane</keyword>
<evidence type="ECO:0000256" key="3">
    <source>
        <dbReference type="ARBA" id="ARBA00022989"/>
    </source>
</evidence>
<dbReference type="GO" id="GO:0005886">
    <property type="term" value="C:plasma membrane"/>
    <property type="evidence" value="ECO:0007669"/>
    <property type="project" value="UniProtKB-UniRule"/>
</dbReference>
<protein>
    <recommendedName>
        <fullName evidence="7">Endolytic murein transglycosylase</fullName>
        <ecNumber evidence="7">4.2.2.29</ecNumber>
    </recommendedName>
    <alternativeName>
        <fullName evidence="7">Peptidoglycan lytic transglycosylase</fullName>
    </alternativeName>
    <alternativeName>
        <fullName evidence="7">Peptidoglycan polymerization terminase</fullName>
    </alternativeName>
</protein>
<evidence type="ECO:0000256" key="7">
    <source>
        <dbReference type="HAMAP-Rule" id="MF_02065"/>
    </source>
</evidence>
<dbReference type="PANTHER" id="PTHR30518:SF2">
    <property type="entry name" value="ENDOLYTIC MUREIN TRANSGLYCOSYLASE"/>
    <property type="match status" value="1"/>
</dbReference>
<evidence type="ECO:0000256" key="1">
    <source>
        <dbReference type="ARBA" id="ARBA00022475"/>
    </source>
</evidence>
<dbReference type="InterPro" id="IPR003770">
    <property type="entry name" value="MLTG-like"/>
</dbReference>
<comment type="function">
    <text evidence="7">Functions as a peptidoglycan terminase that cleaves nascent peptidoglycan strands endolytically to terminate their elongation.</text>
</comment>
<dbReference type="EC" id="4.2.2.29" evidence="7"/>
<comment type="catalytic activity">
    <reaction evidence="7">
        <text>a peptidoglycan chain = a peptidoglycan chain with N-acetyl-1,6-anhydromuramyl-[peptide] at the reducing end + a peptidoglycan chain with N-acetylglucosamine at the non-reducing end.</text>
        <dbReference type="EC" id="4.2.2.29"/>
    </reaction>
</comment>
<evidence type="ECO:0000256" key="5">
    <source>
        <dbReference type="ARBA" id="ARBA00023239"/>
    </source>
</evidence>
<dbReference type="Proteomes" id="UP000231542">
    <property type="component" value="Unassembled WGS sequence"/>
</dbReference>
<accession>A0A2H0YXZ2</accession>
<keyword evidence="2 7" id="KW-0812">Transmembrane</keyword>
<evidence type="ECO:0000256" key="6">
    <source>
        <dbReference type="ARBA" id="ARBA00023316"/>
    </source>
</evidence>
<dbReference type="EMBL" id="PEXU01000032">
    <property type="protein sequence ID" value="PIS42603.1"/>
    <property type="molecule type" value="Genomic_DNA"/>
</dbReference>
<evidence type="ECO:0000256" key="4">
    <source>
        <dbReference type="ARBA" id="ARBA00023136"/>
    </source>
</evidence>
<comment type="caution">
    <text evidence="8">The sequence shown here is derived from an EMBL/GenBank/DDBJ whole genome shotgun (WGS) entry which is preliminary data.</text>
</comment>
<name>A0A2H0YXZ2_9BACT</name>
<comment type="similarity">
    <text evidence="7">Belongs to the transglycosylase MltG family.</text>
</comment>
<dbReference type="NCBIfam" id="TIGR00247">
    <property type="entry name" value="endolytic transglycosylase MltG"/>
    <property type="match status" value="1"/>
</dbReference>
<evidence type="ECO:0000256" key="2">
    <source>
        <dbReference type="ARBA" id="ARBA00022692"/>
    </source>
</evidence>
<reference evidence="8 9" key="1">
    <citation type="submission" date="2017-09" db="EMBL/GenBank/DDBJ databases">
        <title>Depth-based differentiation of microbial function through sediment-hosted aquifers and enrichment of novel symbionts in the deep terrestrial subsurface.</title>
        <authorList>
            <person name="Probst A.J."/>
            <person name="Ladd B."/>
            <person name="Jarett J.K."/>
            <person name="Geller-Mcgrath D.E."/>
            <person name="Sieber C.M."/>
            <person name="Emerson J.B."/>
            <person name="Anantharaman K."/>
            <person name="Thomas B.C."/>
            <person name="Malmstrom R."/>
            <person name="Stieglmeier M."/>
            <person name="Klingl A."/>
            <person name="Woyke T."/>
            <person name="Ryan C.M."/>
            <person name="Banfield J.F."/>
        </authorList>
    </citation>
    <scope>NUCLEOTIDE SEQUENCE [LARGE SCALE GENOMIC DNA]</scope>
    <source>
        <strain evidence="8">CG08_land_8_20_14_0_20_40_16</strain>
    </source>
</reference>
<dbReference type="Pfam" id="PF02618">
    <property type="entry name" value="YceG"/>
    <property type="match status" value="1"/>
</dbReference>
<dbReference type="HAMAP" id="MF_02065">
    <property type="entry name" value="MltG"/>
    <property type="match status" value="1"/>
</dbReference>
<dbReference type="CDD" id="cd08010">
    <property type="entry name" value="MltG_like"/>
    <property type="match status" value="1"/>
</dbReference>
<evidence type="ECO:0000313" key="8">
    <source>
        <dbReference type="EMBL" id="PIS42603.1"/>
    </source>
</evidence>
<dbReference type="GO" id="GO:0009252">
    <property type="term" value="P:peptidoglycan biosynthetic process"/>
    <property type="evidence" value="ECO:0007669"/>
    <property type="project" value="UniProtKB-UniRule"/>
</dbReference>
<keyword evidence="6 7" id="KW-0961">Cell wall biogenesis/degradation</keyword>
<dbReference type="AlphaFoldDB" id="A0A2H0YXZ2"/>
<proteinExistence type="inferred from homology"/>
<dbReference type="GO" id="GO:0071555">
    <property type="term" value="P:cell wall organization"/>
    <property type="evidence" value="ECO:0007669"/>
    <property type="project" value="UniProtKB-KW"/>
</dbReference>
<keyword evidence="5 7" id="KW-0456">Lyase</keyword>